<protein>
    <recommendedName>
        <fullName evidence="7">Vacuolar protein 8</fullName>
    </recommendedName>
</protein>
<organism evidence="10 11">
    <name type="scientific">Marchantia polymorpha subsp. ruderalis</name>
    <dbReference type="NCBI Taxonomy" id="1480154"/>
    <lineage>
        <taxon>Eukaryota</taxon>
        <taxon>Viridiplantae</taxon>
        <taxon>Streptophyta</taxon>
        <taxon>Embryophyta</taxon>
        <taxon>Marchantiophyta</taxon>
        <taxon>Marchantiopsida</taxon>
        <taxon>Marchantiidae</taxon>
        <taxon>Marchantiales</taxon>
        <taxon>Marchantiaceae</taxon>
        <taxon>Marchantia</taxon>
    </lineage>
</organism>
<evidence type="ECO:0000256" key="6">
    <source>
        <dbReference type="ARBA" id="ARBA00023288"/>
    </source>
</evidence>
<feature type="region of interest" description="Disordered" evidence="9">
    <location>
        <begin position="31"/>
        <end position="58"/>
    </location>
</feature>
<feature type="repeat" description="ARM" evidence="8">
    <location>
        <begin position="416"/>
        <end position="445"/>
    </location>
</feature>
<comment type="similarity">
    <text evidence="2">Belongs to the beta-catenin family.</text>
</comment>
<dbReference type="SMART" id="SM00185">
    <property type="entry name" value="ARM"/>
    <property type="match status" value="5"/>
</dbReference>
<dbReference type="GO" id="GO:0005774">
    <property type="term" value="C:vacuolar membrane"/>
    <property type="evidence" value="ECO:0007669"/>
    <property type="project" value="UniProtKB-SubCell"/>
</dbReference>
<dbReference type="InterPro" id="IPR000225">
    <property type="entry name" value="Armadillo"/>
</dbReference>
<dbReference type="PANTHER" id="PTHR47249:SF1">
    <property type="entry name" value="VACUOLAR PROTEIN 8"/>
    <property type="match status" value="1"/>
</dbReference>
<accession>A0A176VBG9</accession>
<comment type="subcellular location">
    <subcellularLocation>
        <location evidence="1">Vacuole membrane</location>
        <topology evidence="1">Lipid-anchor</topology>
    </subcellularLocation>
</comment>
<evidence type="ECO:0000256" key="5">
    <source>
        <dbReference type="ARBA" id="ARBA00023136"/>
    </source>
</evidence>
<keyword evidence="5" id="KW-0472">Membrane</keyword>
<dbReference type="Proteomes" id="UP000077202">
    <property type="component" value="Unassembled WGS sequence"/>
</dbReference>
<evidence type="ECO:0000256" key="4">
    <source>
        <dbReference type="ARBA" id="ARBA00022737"/>
    </source>
</evidence>
<dbReference type="PANTHER" id="PTHR47249">
    <property type="entry name" value="VACUOLAR PROTEIN 8"/>
    <property type="match status" value="1"/>
</dbReference>
<dbReference type="SUPFAM" id="SSF48371">
    <property type="entry name" value="ARM repeat"/>
    <property type="match status" value="1"/>
</dbReference>
<evidence type="ECO:0000256" key="2">
    <source>
        <dbReference type="ARBA" id="ARBA00005462"/>
    </source>
</evidence>
<dbReference type="GO" id="GO:0043495">
    <property type="term" value="F:protein-membrane adaptor activity"/>
    <property type="evidence" value="ECO:0007669"/>
    <property type="project" value="InterPro"/>
</dbReference>
<reference evidence="10" key="1">
    <citation type="submission" date="2016-03" db="EMBL/GenBank/DDBJ databases">
        <title>Mechanisms controlling the formation of the plant cell surface in tip-growing cells are functionally conserved among land plants.</title>
        <authorList>
            <person name="Honkanen S."/>
            <person name="Jones V.A."/>
            <person name="Morieri G."/>
            <person name="Champion C."/>
            <person name="Hetherington A.J."/>
            <person name="Kelly S."/>
            <person name="Saint-Marcoux D."/>
            <person name="Proust H."/>
            <person name="Prescott H."/>
            <person name="Dolan L."/>
        </authorList>
    </citation>
    <scope>NUCLEOTIDE SEQUENCE [LARGE SCALE GENOMIC DNA]</scope>
    <source>
        <tissue evidence="10">Whole gametophyte</tissue>
    </source>
</reference>
<dbReference type="InterPro" id="IPR045156">
    <property type="entry name" value="Vac8"/>
</dbReference>
<sequence length="761" mass="83340">MGDNRVPCVVVLDGGDGESGEVLGLAFVTRASSPPPVDRSRDGGATAETSTTTTTTTPGWFRVEESFRPRSDHEDGLLGFRIGNSPSKLKAAVRRCLRFRRRASGSLQLKDIVPLLFLDDSPVLQEQAARALVQLSSEEEQQCKVLEHNRALEGLVKLLFKSDSPNLQIHAALSLGNLALAQDDEEQQLWFLRYPQALAGLVNLLFEDGRAGAHERSREITVQVHQEAAMALGNIASTTEGGAMIMANAYALEGLIRLLFMHQRRGSQEAATRVLVHLAMVEDNVQRLLEFPISIVGALSGLLLDHSRPALQDNVCKALSCLSSTPEHGQMVVRCVHFPRTLERLIRLLVQFNASAILPLSNLAINEEIQASIAHHPNVLEAALTFRFNRTDNVAMFLGNLSLAKANRSKLVECPGFLPAMVDMLFNDSDPDGQEQAAWTLSNLSRAQPENLPVIMNIADWPGIVGGLIHVLTRDESPGAQEQVSRVLANLSYAPENDAIIARFPDAWTCLVPLLSKTENTCMLKEVTRALSNLTSIDGLSQLNVTSKCVSSLANVILEYSSPGYRCSGMESVILEQTALALGNLTLDKSNKWKVGANEDAVAALLGLLLRFEYPSVQEKAAWALVNLYQDEDIATVPTKLPQIWPFGGQEYSKVNSTALLHRIFLSTHTGIMSNEDSIGSSTAVCSGLRPETRVSAHQCEAYNFDRDSLNCADHAGLLRIVMDPDDETFEGSRGRRLVDRPIDPSTDPSYNTEYTEFGFH</sequence>
<keyword evidence="11" id="KW-1185">Reference proteome</keyword>
<evidence type="ECO:0000256" key="8">
    <source>
        <dbReference type="PROSITE-ProRule" id="PRU00259"/>
    </source>
</evidence>
<evidence type="ECO:0000256" key="3">
    <source>
        <dbReference type="ARBA" id="ARBA00022554"/>
    </source>
</evidence>
<dbReference type="InterPro" id="IPR016024">
    <property type="entry name" value="ARM-type_fold"/>
</dbReference>
<dbReference type="EMBL" id="LVLJ01004128">
    <property type="protein sequence ID" value="OAE18184.1"/>
    <property type="molecule type" value="Genomic_DNA"/>
</dbReference>
<feature type="compositionally biased region" description="Basic and acidic residues" evidence="9">
    <location>
        <begin position="731"/>
        <end position="743"/>
    </location>
</feature>
<dbReference type="PROSITE" id="PS50176">
    <property type="entry name" value="ARM_REPEAT"/>
    <property type="match status" value="2"/>
</dbReference>
<dbReference type="AlphaFoldDB" id="A0A176VBG9"/>
<evidence type="ECO:0000256" key="7">
    <source>
        <dbReference type="ARBA" id="ARBA00026209"/>
    </source>
</evidence>
<feature type="repeat" description="ARM" evidence="8">
    <location>
        <begin position="150"/>
        <end position="186"/>
    </location>
</feature>
<comment type="caution">
    <text evidence="10">The sequence shown here is derived from an EMBL/GenBank/DDBJ whole genome shotgun (WGS) entry which is preliminary data.</text>
</comment>
<gene>
    <name evidence="10" type="ORF">AXG93_406s1520</name>
</gene>
<keyword evidence="3" id="KW-0926">Vacuole</keyword>
<evidence type="ECO:0000313" key="10">
    <source>
        <dbReference type="EMBL" id="OAE18184.1"/>
    </source>
</evidence>
<name>A0A176VBG9_MARPO</name>
<feature type="compositionally biased region" description="Low complexity" evidence="9">
    <location>
        <begin position="45"/>
        <end position="57"/>
    </location>
</feature>
<evidence type="ECO:0000256" key="1">
    <source>
        <dbReference type="ARBA" id="ARBA00004592"/>
    </source>
</evidence>
<keyword evidence="4" id="KW-0677">Repeat</keyword>
<evidence type="ECO:0000256" key="9">
    <source>
        <dbReference type="SAM" id="MobiDB-lite"/>
    </source>
</evidence>
<dbReference type="Pfam" id="PF00514">
    <property type="entry name" value="Arm"/>
    <property type="match status" value="1"/>
</dbReference>
<dbReference type="Gene3D" id="1.25.10.10">
    <property type="entry name" value="Leucine-rich Repeat Variant"/>
    <property type="match status" value="3"/>
</dbReference>
<feature type="region of interest" description="Disordered" evidence="9">
    <location>
        <begin position="730"/>
        <end position="761"/>
    </location>
</feature>
<evidence type="ECO:0000313" key="11">
    <source>
        <dbReference type="Proteomes" id="UP000077202"/>
    </source>
</evidence>
<proteinExistence type="inferred from homology"/>
<keyword evidence="6" id="KW-0449">Lipoprotein</keyword>
<dbReference type="InterPro" id="IPR011989">
    <property type="entry name" value="ARM-like"/>
</dbReference>
<dbReference type="GO" id="GO:0071562">
    <property type="term" value="P:nucleus-vacuole junction assembly"/>
    <property type="evidence" value="ECO:0007669"/>
    <property type="project" value="InterPro"/>
</dbReference>